<protein>
    <submittedName>
        <fullName evidence="3">Flavin reductase family protein</fullName>
    </submittedName>
</protein>
<evidence type="ECO:0000313" key="3">
    <source>
        <dbReference type="EMBL" id="MBA2947980.1"/>
    </source>
</evidence>
<accession>A0A7W0DMZ2</accession>
<dbReference type="EMBL" id="JACEHE010000011">
    <property type="protein sequence ID" value="MBA2947980.1"/>
    <property type="molecule type" value="Genomic_DNA"/>
</dbReference>
<dbReference type="PANTHER" id="PTHR30466:SF1">
    <property type="entry name" value="FMN REDUCTASE (NADH) RUTF"/>
    <property type="match status" value="1"/>
</dbReference>
<comment type="caution">
    <text evidence="3">The sequence shown here is derived from an EMBL/GenBank/DDBJ whole genome shotgun (WGS) entry which is preliminary data.</text>
</comment>
<dbReference type="GO" id="GO:0042602">
    <property type="term" value="F:riboflavin reductase (NADPH) activity"/>
    <property type="evidence" value="ECO:0007669"/>
    <property type="project" value="TreeGrafter"/>
</dbReference>
<name>A0A7W0DMZ2_9ACTN</name>
<dbReference type="AlphaFoldDB" id="A0A7W0DMZ2"/>
<dbReference type="SUPFAM" id="SSF50475">
    <property type="entry name" value="FMN-binding split barrel"/>
    <property type="match status" value="1"/>
</dbReference>
<evidence type="ECO:0000256" key="1">
    <source>
        <dbReference type="ARBA" id="ARBA00023002"/>
    </source>
</evidence>
<proteinExistence type="predicted"/>
<dbReference type="Proteomes" id="UP000545761">
    <property type="component" value="Unassembled WGS sequence"/>
</dbReference>
<dbReference type="RefSeq" id="WP_181658928.1">
    <property type="nucleotide sequence ID" value="NZ_JACEHE010000011.1"/>
</dbReference>
<gene>
    <name evidence="3" type="ORF">H1D24_19730</name>
</gene>
<reference evidence="3 4" key="1">
    <citation type="submission" date="2020-07" db="EMBL/GenBank/DDBJ databases">
        <title>Streptomyces isolated from Indian soil.</title>
        <authorList>
            <person name="Mandal S."/>
            <person name="Maiti P.K."/>
        </authorList>
    </citation>
    <scope>NUCLEOTIDE SEQUENCE [LARGE SCALE GENOMIC DNA]</scope>
    <source>
        <strain evidence="3 4">PSKA28</strain>
    </source>
</reference>
<feature type="domain" description="Flavin reductase like" evidence="2">
    <location>
        <begin position="22"/>
        <end position="168"/>
    </location>
</feature>
<dbReference type="InterPro" id="IPR002563">
    <property type="entry name" value="Flavin_Rdtase-like_dom"/>
</dbReference>
<evidence type="ECO:0000313" key="4">
    <source>
        <dbReference type="Proteomes" id="UP000545761"/>
    </source>
</evidence>
<keyword evidence="1" id="KW-0560">Oxidoreductase</keyword>
<evidence type="ECO:0000259" key="2">
    <source>
        <dbReference type="SMART" id="SM00903"/>
    </source>
</evidence>
<dbReference type="GO" id="GO:0010181">
    <property type="term" value="F:FMN binding"/>
    <property type="evidence" value="ECO:0007669"/>
    <property type="project" value="InterPro"/>
</dbReference>
<dbReference type="InterPro" id="IPR012349">
    <property type="entry name" value="Split_barrel_FMN-bd"/>
</dbReference>
<dbReference type="InterPro" id="IPR050268">
    <property type="entry name" value="NADH-dep_flavin_reductase"/>
</dbReference>
<organism evidence="3 4">
    <name type="scientific">Streptomyces himalayensis subsp. himalayensis</name>
    <dbReference type="NCBI Taxonomy" id="2756131"/>
    <lineage>
        <taxon>Bacteria</taxon>
        <taxon>Bacillati</taxon>
        <taxon>Actinomycetota</taxon>
        <taxon>Actinomycetes</taxon>
        <taxon>Kitasatosporales</taxon>
        <taxon>Streptomycetaceae</taxon>
        <taxon>Streptomyces</taxon>
        <taxon>Streptomyces himalayensis</taxon>
    </lineage>
</organism>
<sequence>MPPATADRPSTASTDAGFLDAMAALAGGVCIVTALGPDGRPAGFTSTAAMSLSRTPRLLAIGVDRAGRTLPLIQRSGRFALNILGAGAEGVARRFAGRTADRFAGLEWTPDENGLPLLTRYSSHILACRVEEDVPAGDHRLLIAAVEEITPGQDGSTALVHLGRDYHTIQ</sequence>
<dbReference type="Pfam" id="PF01613">
    <property type="entry name" value="Flavin_Reduct"/>
    <property type="match status" value="1"/>
</dbReference>
<dbReference type="SMART" id="SM00903">
    <property type="entry name" value="Flavin_Reduct"/>
    <property type="match status" value="1"/>
</dbReference>
<dbReference type="PANTHER" id="PTHR30466">
    <property type="entry name" value="FLAVIN REDUCTASE"/>
    <property type="match status" value="1"/>
</dbReference>
<dbReference type="Gene3D" id="2.30.110.10">
    <property type="entry name" value="Electron Transport, Fmn-binding Protein, Chain A"/>
    <property type="match status" value="1"/>
</dbReference>